<organism evidence="1 2">
    <name type="scientific">Bemisia tabaci</name>
    <name type="common">Sweetpotato whitefly</name>
    <name type="synonym">Aleurodes tabaci</name>
    <dbReference type="NCBI Taxonomy" id="7038"/>
    <lineage>
        <taxon>Eukaryota</taxon>
        <taxon>Metazoa</taxon>
        <taxon>Ecdysozoa</taxon>
        <taxon>Arthropoda</taxon>
        <taxon>Hexapoda</taxon>
        <taxon>Insecta</taxon>
        <taxon>Pterygota</taxon>
        <taxon>Neoptera</taxon>
        <taxon>Paraneoptera</taxon>
        <taxon>Hemiptera</taxon>
        <taxon>Sternorrhyncha</taxon>
        <taxon>Aleyrodoidea</taxon>
        <taxon>Aleyrodidae</taxon>
        <taxon>Aleyrodinae</taxon>
        <taxon>Bemisia</taxon>
    </lineage>
</organism>
<protein>
    <submittedName>
        <fullName evidence="1">Uncharacterized protein</fullName>
    </submittedName>
</protein>
<reference evidence="1" key="1">
    <citation type="submission" date="2021-12" db="EMBL/GenBank/DDBJ databases">
        <authorList>
            <person name="King R."/>
        </authorList>
    </citation>
    <scope>NUCLEOTIDE SEQUENCE</scope>
</reference>
<evidence type="ECO:0000313" key="1">
    <source>
        <dbReference type="EMBL" id="CAH0393425.1"/>
    </source>
</evidence>
<dbReference type="AlphaFoldDB" id="A0A9P0AKS6"/>
<dbReference type="Proteomes" id="UP001152759">
    <property type="component" value="Chromosome 7"/>
</dbReference>
<name>A0A9P0AKS6_BEMTA</name>
<keyword evidence="2" id="KW-1185">Reference proteome</keyword>
<proteinExistence type="predicted"/>
<gene>
    <name evidence="1" type="ORF">BEMITA_LOCUS11829</name>
</gene>
<accession>A0A9P0AKS6</accession>
<sequence length="108" mass="12375">MPSFTCCISCNVQKRKKDDVFYPVEGIDNSLVTINYIRLTYVSRKRTLNRLAEIPSNSKLCRTCYRLCNRADDSGMELDLVAEEEAETPDLSIYRQATCSSEMRSADF</sequence>
<evidence type="ECO:0000313" key="2">
    <source>
        <dbReference type="Proteomes" id="UP001152759"/>
    </source>
</evidence>
<dbReference type="EMBL" id="OU963868">
    <property type="protein sequence ID" value="CAH0393425.1"/>
    <property type="molecule type" value="Genomic_DNA"/>
</dbReference>